<dbReference type="NCBIfam" id="TIGR01378">
    <property type="entry name" value="thi_PPkinase"/>
    <property type="match status" value="1"/>
</dbReference>
<protein>
    <recommendedName>
        <fullName evidence="5">Thiamine diphosphokinase</fullName>
        <ecNumber evidence="5">2.7.6.2</ecNumber>
    </recommendedName>
</protein>
<dbReference type="SUPFAM" id="SSF63862">
    <property type="entry name" value="Thiamin pyrophosphokinase, substrate-binding domain"/>
    <property type="match status" value="1"/>
</dbReference>
<dbReference type="GO" id="GO:0016301">
    <property type="term" value="F:kinase activity"/>
    <property type="evidence" value="ECO:0007669"/>
    <property type="project" value="UniProtKB-KW"/>
</dbReference>
<dbReference type="InterPro" id="IPR053149">
    <property type="entry name" value="TPK"/>
</dbReference>
<dbReference type="GO" id="GO:0006772">
    <property type="term" value="P:thiamine metabolic process"/>
    <property type="evidence" value="ECO:0007669"/>
    <property type="project" value="UniProtKB-UniRule"/>
</dbReference>
<keyword evidence="8" id="KW-1185">Reference proteome</keyword>
<dbReference type="GO" id="GO:0030975">
    <property type="term" value="F:thiamine binding"/>
    <property type="evidence" value="ECO:0007669"/>
    <property type="project" value="InterPro"/>
</dbReference>
<proteinExistence type="predicted"/>
<accession>A0A1H9Y0S9</accession>
<dbReference type="RefSeq" id="WP_177180555.1">
    <property type="nucleotide sequence ID" value="NZ_FOHN01000001.1"/>
</dbReference>
<dbReference type="InterPro" id="IPR007373">
    <property type="entry name" value="Thiamin_PyroPKinase_B1-bd"/>
</dbReference>
<evidence type="ECO:0000313" key="8">
    <source>
        <dbReference type="Proteomes" id="UP000199800"/>
    </source>
</evidence>
<keyword evidence="2" id="KW-0547">Nucleotide-binding</keyword>
<evidence type="ECO:0000256" key="5">
    <source>
        <dbReference type="NCBIfam" id="TIGR01378"/>
    </source>
</evidence>
<keyword evidence="3 7" id="KW-0418">Kinase</keyword>
<dbReference type="SMART" id="SM00983">
    <property type="entry name" value="TPK_B1_binding"/>
    <property type="match status" value="1"/>
</dbReference>
<keyword evidence="4" id="KW-0067">ATP-binding</keyword>
<dbReference type="GO" id="GO:0005524">
    <property type="term" value="F:ATP binding"/>
    <property type="evidence" value="ECO:0007669"/>
    <property type="project" value="UniProtKB-KW"/>
</dbReference>
<dbReference type="AlphaFoldDB" id="A0A1H9Y0S9"/>
<dbReference type="InterPro" id="IPR007371">
    <property type="entry name" value="TPK_catalytic"/>
</dbReference>
<name>A0A1H9Y0S9_9FIRM</name>
<gene>
    <name evidence="7" type="ORF">SAMN04487772_10145</name>
</gene>
<evidence type="ECO:0000256" key="2">
    <source>
        <dbReference type="ARBA" id="ARBA00022741"/>
    </source>
</evidence>
<dbReference type="InterPro" id="IPR036759">
    <property type="entry name" value="TPK_catalytic_sf"/>
</dbReference>
<evidence type="ECO:0000259" key="6">
    <source>
        <dbReference type="SMART" id="SM00983"/>
    </source>
</evidence>
<evidence type="ECO:0000256" key="3">
    <source>
        <dbReference type="ARBA" id="ARBA00022777"/>
    </source>
</evidence>
<dbReference type="PANTHER" id="PTHR41299:SF1">
    <property type="entry name" value="THIAMINE PYROPHOSPHOKINASE"/>
    <property type="match status" value="1"/>
</dbReference>
<dbReference type="EC" id="2.7.6.2" evidence="5"/>
<evidence type="ECO:0000256" key="4">
    <source>
        <dbReference type="ARBA" id="ARBA00022840"/>
    </source>
</evidence>
<dbReference type="GO" id="GO:0009229">
    <property type="term" value="P:thiamine diphosphate biosynthetic process"/>
    <property type="evidence" value="ECO:0007669"/>
    <property type="project" value="InterPro"/>
</dbReference>
<dbReference type="Proteomes" id="UP000199800">
    <property type="component" value="Unassembled WGS sequence"/>
</dbReference>
<dbReference type="Pfam" id="PF04265">
    <property type="entry name" value="TPK_B1_binding"/>
    <property type="match status" value="1"/>
</dbReference>
<dbReference type="CDD" id="cd07995">
    <property type="entry name" value="TPK"/>
    <property type="match status" value="1"/>
</dbReference>
<dbReference type="Pfam" id="PF04263">
    <property type="entry name" value="TPK_catalytic"/>
    <property type="match status" value="1"/>
</dbReference>
<keyword evidence="1" id="KW-0808">Transferase</keyword>
<dbReference type="InterPro" id="IPR036371">
    <property type="entry name" value="TPK_B1-bd_sf"/>
</dbReference>
<sequence>MQNNSRHTEENKAGQLAFGKCKNVCILSGGDVNHEFLLEFLQEEPCEQMICVDGGLAHAYALGLKVDYIVGDFDTIDVKVLEYYKKHSKVPIREFQPEKDYTDTDIALDMALSLKPKIIYILGGIGSRMDHTLGNIHILKKALCSQAKTFLLNEHNRISMADHSFAVERSKAFGDYISFLPFTETVKNLTLKGFKYPLEHCTMVNGESLGISNEIVNETAYVEFQEGILLMIEARD</sequence>
<evidence type="ECO:0000313" key="7">
    <source>
        <dbReference type="EMBL" id="SES62341.1"/>
    </source>
</evidence>
<dbReference type="InterPro" id="IPR006282">
    <property type="entry name" value="Thi_PPkinase"/>
</dbReference>
<organism evidence="7 8">
    <name type="scientific">[Clostridium] polysaccharolyticum</name>
    <dbReference type="NCBI Taxonomy" id="29364"/>
    <lineage>
        <taxon>Bacteria</taxon>
        <taxon>Bacillati</taxon>
        <taxon>Bacillota</taxon>
        <taxon>Clostridia</taxon>
        <taxon>Lachnospirales</taxon>
        <taxon>Lachnospiraceae</taxon>
    </lineage>
</organism>
<dbReference type="SUPFAM" id="SSF63999">
    <property type="entry name" value="Thiamin pyrophosphokinase, catalytic domain"/>
    <property type="match status" value="1"/>
</dbReference>
<dbReference type="EMBL" id="FOHN01000001">
    <property type="protein sequence ID" value="SES62341.1"/>
    <property type="molecule type" value="Genomic_DNA"/>
</dbReference>
<reference evidence="7 8" key="1">
    <citation type="submission" date="2016-10" db="EMBL/GenBank/DDBJ databases">
        <authorList>
            <person name="de Groot N.N."/>
        </authorList>
    </citation>
    <scope>NUCLEOTIDE SEQUENCE [LARGE SCALE GENOMIC DNA]</scope>
    <source>
        <strain evidence="7 8">DSM 1801</strain>
    </source>
</reference>
<dbReference type="PANTHER" id="PTHR41299">
    <property type="entry name" value="THIAMINE PYROPHOSPHOKINASE"/>
    <property type="match status" value="1"/>
</dbReference>
<evidence type="ECO:0000256" key="1">
    <source>
        <dbReference type="ARBA" id="ARBA00022679"/>
    </source>
</evidence>
<dbReference type="GO" id="GO:0004788">
    <property type="term" value="F:thiamine diphosphokinase activity"/>
    <property type="evidence" value="ECO:0007669"/>
    <property type="project" value="UniProtKB-UniRule"/>
</dbReference>
<dbReference type="STRING" id="29364.SAMN04487772_10145"/>
<feature type="domain" description="Thiamin pyrophosphokinase thiamin-binding" evidence="6">
    <location>
        <begin position="163"/>
        <end position="230"/>
    </location>
</feature>
<dbReference type="Gene3D" id="3.40.50.10240">
    <property type="entry name" value="Thiamin pyrophosphokinase, catalytic domain"/>
    <property type="match status" value="1"/>
</dbReference>